<dbReference type="SFLD" id="SFLDG01135">
    <property type="entry name" value="C1.5.6:_HAD__Beta-PGM__Phospha"/>
    <property type="match status" value="1"/>
</dbReference>
<protein>
    <submittedName>
        <fullName evidence="5">Haloacid dehalogenase superfamily, subfamily IA, variant 3 with third motif having DD or ED/haloacid dehalogenase superfamily, subfamily IA, variant 1 with third motif having Dx(3-4)D or Dx(3-4)E</fullName>
    </submittedName>
</protein>
<dbReference type="AlphaFoldDB" id="A0A1H9FD88"/>
<evidence type="ECO:0000256" key="4">
    <source>
        <dbReference type="ARBA" id="ARBA00022842"/>
    </source>
</evidence>
<dbReference type="SUPFAM" id="SSF56784">
    <property type="entry name" value="HAD-like"/>
    <property type="match status" value="1"/>
</dbReference>
<dbReference type="Gene3D" id="3.40.50.1000">
    <property type="entry name" value="HAD superfamily/HAD-like"/>
    <property type="match status" value="1"/>
</dbReference>
<comment type="cofactor">
    <cofactor evidence="1">
        <name>Mg(2+)</name>
        <dbReference type="ChEBI" id="CHEBI:18420"/>
    </cofactor>
</comment>
<dbReference type="GO" id="GO:0046872">
    <property type="term" value="F:metal ion binding"/>
    <property type="evidence" value="ECO:0007669"/>
    <property type="project" value="UniProtKB-KW"/>
</dbReference>
<evidence type="ECO:0000313" key="6">
    <source>
        <dbReference type="Proteomes" id="UP000242515"/>
    </source>
</evidence>
<accession>A0A1H9FD88</accession>
<dbReference type="OrthoDB" id="9782449at2"/>
<dbReference type="Pfam" id="PF13419">
    <property type="entry name" value="HAD_2"/>
    <property type="match status" value="1"/>
</dbReference>
<dbReference type="RefSeq" id="WP_092673185.1">
    <property type="nucleotide sequence ID" value="NZ_FOGC01000002.1"/>
</dbReference>
<dbReference type="InterPro" id="IPR006439">
    <property type="entry name" value="HAD-SF_hydro_IA"/>
</dbReference>
<keyword evidence="6" id="KW-1185">Reference proteome</keyword>
<proteinExistence type="inferred from homology"/>
<evidence type="ECO:0000256" key="1">
    <source>
        <dbReference type="ARBA" id="ARBA00001946"/>
    </source>
</evidence>
<evidence type="ECO:0000256" key="2">
    <source>
        <dbReference type="ARBA" id="ARBA00006171"/>
    </source>
</evidence>
<dbReference type="NCBIfam" id="TIGR01509">
    <property type="entry name" value="HAD-SF-IA-v3"/>
    <property type="match status" value="1"/>
</dbReference>
<gene>
    <name evidence="5" type="ORF">SAMN05216522_102272</name>
</gene>
<dbReference type="SFLD" id="SFLDS00003">
    <property type="entry name" value="Haloacid_Dehalogenase"/>
    <property type="match status" value="1"/>
</dbReference>
<keyword evidence="4" id="KW-0460">Magnesium</keyword>
<dbReference type="InterPro" id="IPR023198">
    <property type="entry name" value="PGP-like_dom2"/>
</dbReference>
<name>A0A1H9FD88_9GAMM</name>
<organism evidence="5 6">
    <name type="scientific">Rosenbergiella nectarea</name>
    <dbReference type="NCBI Taxonomy" id="988801"/>
    <lineage>
        <taxon>Bacteria</taxon>
        <taxon>Pseudomonadati</taxon>
        <taxon>Pseudomonadota</taxon>
        <taxon>Gammaproteobacteria</taxon>
        <taxon>Enterobacterales</taxon>
        <taxon>Erwiniaceae</taxon>
        <taxon>Rosenbergiella</taxon>
    </lineage>
</organism>
<sequence length="215" mass="24615">MKNKIKAVIFDMDGVLIDAKEWHYHALNRALKLFGMQIEYEQHLRRFDGLPTKEKLMTLHKEKDLPLKLFNFIDQLKQKYTLEIVETSCHPQFQHEYLLSRLALDGYKLAVASNSIRKTIEVMLSKANIIDYFDFYLSNQDVVKSKPSPDIYIKAIDKLGLSPPECLIVEDNENGIKAAKASGAHVLAIGNIEEVNYINIMNKISSLEGTQCLRS</sequence>
<dbReference type="NCBIfam" id="TIGR01549">
    <property type="entry name" value="HAD-SF-IA-v1"/>
    <property type="match status" value="1"/>
</dbReference>
<dbReference type="InterPro" id="IPR036412">
    <property type="entry name" value="HAD-like_sf"/>
</dbReference>
<keyword evidence="3" id="KW-0479">Metal-binding</keyword>
<dbReference type="InterPro" id="IPR041492">
    <property type="entry name" value="HAD_2"/>
</dbReference>
<dbReference type="PANTHER" id="PTHR46193:SF9">
    <property type="entry name" value="HALOACID DEHALOGENASE-LIKE HYDROLASE DOMAIN-CONTAINING PROTEIN SGPP"/>
    <property type="match status" value="1"/>
</dbReference>
<dbReference type="Proteomes" id="UP000242515">
    <property type="component" value="Unassembled WGS sequence"/>
</dbReference>
<dbReference type="PRINTS" id="PR00413">
    <property type="entry name" value="HADHALOGNASE"/>
</dbReference>
<comment type="similarity">
    <text evidence="2">Belongs to the HAD-like hydrolase superfamily. CbbY/CbbZ/Gph/YieH family.</text>
</comment>
<evidence type="ECO:0000313" key="5">
    <source>
        <dbReference type="EMBL" id="SEQ35857.1"/>
    </source>
</evidence>
<dbReference type="STRING" id="988801.SAMN05216522_102272"/>
<dbReference type="InterPro" id="IPR051600">
    <property type="entry name" value="Beta-PGM-like"/>
</dbReference>
<dbReference type="GO" id="GO:0003824">
    <property type="term" value="F:catalytic activity"/>
    <property type="evidence" value="ECO:0007669"/>
    <property type="project" value="UniProtKB-ARBA"/>
</dbReference>
<dbReference type="PANTHER" id="PTHR46193">
    <property type="entry name" value="6-PHOSPHOGLUCONATE PHOSPHATASE"/>
    <property type="match status" value="1"/>
</dbReference>
<dbReference type="SFLD" id="SFLDG01129">
    <property type="entry name" value="C1.5:_HAD__Beta-PGM__Phosphata"/>
    <property type="match status" value="1"/>
</dbReference>
<dbReference type="Gene3D" id="1.10.150.240">
    <property type="entry name" value="Putative phosphatase, domain 2"/>
    <property type="match status" value="1"/>
</dbReference>
<dbReference type="InterPro" id="IPR023214">
    <property type="entry name" value="HAD_sf"/>
</dbReference>
<dbReference type="EMBL" id="FOGC01000002">
    <property type="protein sequence ID" value="SEQ35857.1"/>
    <property type="molecule type" value="Genomic_DNA"/>
</dbReference>
<evidence type="ECO:0000256" key="3">
    <source>
        <dbReference type="ARBA" id="ARBA00022723"/>
    </source>
</evidence>
<reference evidence="6" key="1">
    <citation type="submission" date="2016-10" db="EMBL/GenBank/DDBJ databases">
        <authorList>
            <person name="Varghese N."/>
            <person name="Submissions S."/>
        </authorList>
    </citation>
    <scope>NUCLEOTIDE SEQUENCE [LARGE SCALE GENOMIC DNA]</scope>
    <source>
        <strain evidence="6">8N4</strain>
    </source>
</reference>